<evidence type="ECO:0008006" key="5">
    <source>
        <dbReference type="Google" id="ProtNLM"/>
    </source>
</evidence>
<reference evidence="3 4" key="1">
    <citation type="submission" date="2020-02" db="EMBL/GenBank/DDBJ databases">
        <authorList>
            <person name="Babadi Z.K."/>
            <person name="Risdian C."/>
            <person name="Ebrahimipour G.H."/>
            <person name="Wink J."/>
        </authorList>
    </citation>
    <scope>NUCLEOTIDE SEQUENCE [LARGE SCALE GENOMIC DNA]</scope>
    <source>
        <strain evidence="3 4">ZKHCc1 1396</strain>
    </source>
</reference>
<keyword evidence="4" id="KW-1185">Reference proteome</keyword>
<dbReference type="Proteomes" id="UP001516472">
    <property type="component" value="Unassembled WGS sequence"/>
</dbReference>
<proteinExistence type="predicted"/>
<feature type="chain" id="PRO_5045951415" description="Lipoprotein" evidence="2">
    <location>
        <begin position="22"/>
        <end position="497"/>
    </location>
</feature>
<keyword evidence="2" id="KW-0732">Signal</keyword>
<organism evidence="3 4">
    <name type="scientific">Corallococcus soli</name>
    <dbReference type="NCBI Taxonomy" id="2710757"/>
    <lineage>
        <taxon>Bacteria</taxon>
        <taxon>Pseudomonadati</taxon>
        <taxon>Myxococcota</taxon>
        <taxon>Myxococcia</taxon>
        <taxon>Myxococcales</taxon>
        <taxon>Cystobacterineae</taxon>
        <taxon>Myxococcaceae</taxon>
        <taxon>Corallococcus</taxon>
    </lineage>
</organism>
<accession>A0ABR9PUZ6</accession>
<dbReference type="EMBL" id="JAAIYO010000009">
    <property type="protein sequence ID" value="MBE4751748.1"/>
    <property type="molecule type" value="Genomic_DNA"/>
</dbReference>
<comment type="caution">
    <text evidence="3">The sequence shown here is derived from an EMBL/GenBank/DDBJ whole genome shotgun (WGS) entry which is preliminary data.</text>
</comment>
<protein>
    <recommendedName>
        <fullName evidence="5">Lipoprotein</fullName>
    </recommendedName>
</protein>
<sequence length="497" mass="52318">MRRTWAVVSLVGGLMLGGCGASNSPQDAGPLVDAGTSGDAGSPDDGQTAEALPCERTLGVCAGARRAQVDGVYEPVCTALSYGAAYEAQETRCDGVDNDCDGVTDPPARWSKVASLTEASTRANVSSLRVADGVLVAAFSSAGVARVTRMDEALAPLETTEVPVAVVTPESFSTMRSQLLATSRGPALYYSSSDGLPDNTRGFLIPLDAQGRPKPGPQGGMVLFDHPTRLVSSDVALSADGSRVFMAWKEASNHSWGARELRGTVTDLDGQTVSGARVLMRAQLSEESWLGHMDVLALRDGGFLVMVIEEVGPLDGGQLRLQRFDSDLQPLGAERSFPPGSGTQTALVDLGAAAGGPDASVAVVVRELDGVHATLSMVKNLFAGGAPELLATTTSKEITWFDATATSRGLQVAWLSVYRQPPSGGDDLFDWRGHFWSQSPGGAPTNWTPSPGPLPLHRFAQWVLLEELSESWMGAFVMTSTQDPAAHELQAVRYCAP</sequence>
<evidence type="ECO:0000256" key="1">
    <source>
        <dbReference type="SAM" id="MobiDB-lite"/>
    </source>
</evidence>
<name>A0ABR9PUZ6_9BACT</name>
<feature type="signal peptide" evidence="2">
    <location>
        <begin position="1"/>
        <end position="21"/>
    </location>
</feature>
<gene>
    <name evidence="3" type="ORF">G4177_26610</name>
</gene>
<feature type="region of interest" description="Disordered" evidence="1">
    <location>
        <begin position="26"/>
        <end position="49"/>
    </location>
</feature>
<evidence type="ECO:0000313" key="3">
    <source>
        <dbReference type="EMBL" id="MBE4751748.1"/>
    </source>
</evidence>
<evidence type="ECO:0000256" key="2">
    <source>
        <dbReference type="SAM" id="SignalP"/>
    </source>
</evidence>
<evidence type="ECO:0000313" key="4">
    <source>
        <dbReference type="Proteomes" id="UP001516472"/>
    </source>
</evidence>
<dbReference type="PROSITE" id="PS51257">
    <property type="entry name" value="PROKAR_LIPOPROTEIN"/>
    <property type="match status" value="1"/>
</dbReference>
<dbReference type="RefSeq" id="WP_193428948.1">
    <property type="nucleotide sequence ID" value="NZ_CBCSIP010000227.1"/>
</dbReference>